<reference evidence="12 13" key="2">
    <citation type="journal article" date="2012" name="Proc. Natl. Acad. Sci. U.S.A.">
        <title>Gain and loss of multiple functionally related, horizontally transferred genes in the reduced genomes of two microsporidian parasites.</title>
        <authorList>
            <person name="Pombert J.-F."/>
            <person name="Selman M."/>
            <person name="Burki F."/>
            <person name="Bardell F.T."/>
            <person name="Farinelli L."/>
            <person name="Solter L.F."/>
            <person name="Whitman D.W."/>
            <person name="Weiss L.M."/>
            <person name="Corradi N."/>
            <person name="Keeling P.J."/>
        </authorList>
    </citation>
    <scope>NUCLEOTIDE SEQUENCE [LARGE SCALE GENOMIC DNA]</scope>
    <source>
        <strain evidence="12 13">ATCC 50506</strain>
    </source>
</reference>
<dbReference type="SUPFAM" id="SSF47781">
    <property type="entry name" value="RuvA domain 2-like"/>
    <property type="match status" value="1"/>
</dbReference>
<evidence type="ECO:0000256" key="1">
    <source>
        <dbReference type="ARBA" id="ARBA00004123"/>
    </source>
</evidence>
<dbReference type="OrthoDB" id="361020at2759"/>
<accession>E0S8L1</accession>
<dbReference type="InterPro" id="IPR006166">
    <property type="entry name" value="ERCC4_domain"/>
</dbReference>
<sequence>MLLEYEKEALQTCDGQNSLLVMGGGLNIQGIILEVVKKYLEKTYLVLLVNFNTEDESMLLRMESPFLHDVRTLPRTRRREKYLNGGVFIASSRVFLADMIDGTVDVEKIDCILVNHAETVTETSLESFISHVFRSKNKTGFINGFSESPVPLSLGFSPLARKMKSLKMNKVVFFPRFHSSVEKSLKGDADVVEIKFKMSESRSHLQVILLEIINGLLKMAFRGPDREEVDAEAIIFGSIRKTFKQMNVLNSRIMEDLYDIRGLIFLLFSCDPGSFYGYVKEIVKKQVELGKDSTWINLPISHVLIDGAREQFEEAIQKIEDIREQKEKRNEKNELESLLGLSDSKLRAFYTLNPKIKKLIEILQELGEASSIVLVSNRAVRNMILNVFVVFGLVSVESIEKKENTVKILTHYEFKYYESSYENVIFVESGQDSVRKIERYRVMHPVKVFFLMHSSSLEEQRYLNEIRREKTSFEKLIEERSRLPLQLDGEDVIDLEEHESGEKDYTVVVDSRELRAELPFFLFRARNKICISTLPTGDYLIGPTICIERKSISDFISSLGTGRLYSQMSMLCHRYPSPVLLLEFDGRPCLSDHYRYDQDTFKNSIAAKFALLLFNFGMLRVIWSESRLFSTKVIRDLQRKEDVPSVSERHKMDPVLHEILLSIPGITQFNILKVRKCFKSLKDLIFSSMDRLELTLGRENGVLIYNFFRQEGGGENKTKAKAGEEIDG</sequence>
<evidence type="ECO:0000256" key="2">
    <source>
        <dbReference type="ARBA" id="ARBA00010015"/>
    </source>
</evidence>
<gene>
    <name evidence="12" type="ORF">Eint_080710</name>
</gene>
<dbReference type="GO" id="GO:0003684">
    <property type="term" value="F:damaged DNA binding"/>
    <property type="evidence" value="ECO:0007669"/>
    <property type="project" value="TreeGrafter"/>
</dbReference>
<dbReference type="GO" id="GO:0000110">
    <property type="term" value="C:nucleotide-excision repair factor 1 complex"/>
    <property type="evidence" value="ECO:0007669"/>
    <property type="project" value="TreeGrafter"/>
</dbReference>
<protein>
    <submittedName>
        <fullName evidence="12">Rad1-like DNA repair protein</fullName>
    </submittedName>
</protein>
<reference evidence="12 13" key="1">
    <citation type="journal article" date="2010" name="Nat. Commun.">
        <title>The complete sequence of the smallest known nuclear genome from the microsporidian Encephalitozoon intestinalis.</title>
        <authorList>
            <person name="Corradi N."/>
            <person name="Pombert J.-F."/>
            <person name="Farinelli L."/>
            <person name="Didier E.S."/>
            <person name="Keeling P.J."/>
        </authorList>
    </citation>
    <scope>NUCLEOTIDE SEQUENCE [LARGE SCALE GENOMIC DNA]</scope>
    <source>
        <strain evidence="12 13">ATCC 50506</strain>
    </source>
</reference>
<evidence type="ECO:0000256" key="8">
    <source>
        <dbReference type="ARBA" id="ARBA00023204"/>
    </source>
</evidence>
<keyword evidence="8" id="KW-0234">DNA repair</keyword>
<dbReference type="GO" id="GO:0000724">
    <property type="term" value="P:double-strand break repair via homologous recombination"/>
    <property type="evidence" value="ECO:0007669"/>
    <property type="project" value="TreeGrafter"/>
</dbReference>
<evidence type="ECO:0000256" key="9">
    <source>
        <dbReference type="ARBA" id="ARBA00023242"/>
    </source>
</evidence>
<dbReference type="SMART" id="SM00891">
    <property type="entry name" value="ERCC4"/>
    <property type="match status" value="1"/>
</dbReference>
<keyword evidence="13" id="KW-1185">Reference proteome</keyword>
<dbReference type="GO" id="GO:0003697">
    <property type="term" value="F:single-stranded DNA binding"/>
    <property type="evidence" value="ECO:0007669"/>
    <property type="project" value="TreeGrafter"/>
</dbReference>
<feature type="domain" description="ERCC4" evidence="11">
    <location>
        <begin position="506"/>
        <end position="586"/>
    </location>
</feature>
<dbReference type="Gene3D" id="1.10.150.20">
    <property type="entry name" value="5' to 3' exonuclease, C-terminal subdomain"/>
    <property type="match status" value="1"/>
</dbReference>
<dbReference type="Gene3D" id="3.40.50.10130">
    <property type="match status" value="1"/>
</dbReference>
<dbReference type="KEGG" id="ein:Eint_080710"/>
<evidence type="ECO:0000256" key="10">
    <source>
        <dbReference type="SAM" id="Coils"/>
    </source>
</evidence>
<dbReference type="FunFam" id="3.40.50.10130:FF:000002">
    <property type="entry name" value="DNA repair endonuclease XPF"/>
    <property type="match status" value="1"/>
</dbReference>
<dbReference type="RefSeq" id="XP_003073365.2">
    <property type="nucleotide sequence ID" value="XM_003073319.2"/>
</dbReference>
<dbReference type="GO" id="GO:1901255">
    <property type="term" value="P:nucleotide-excision repair involved in interstrand cross-link repair"/>
    <property type="evidence" value="ECO:0007669"/>
    <property type="project" value="TreeGrafter"/>
</dbReference>
<dbReference type="CDD" id="cd20078">
    <property type="entry name" value="XPF_nuclease_XPF_euk"/>
    <property type="match status" value="1"/>
</dbReference>
<dbReference type="AlphaFoldDB" id="E0S8L1"/>
<dbReference type="Proteomes" id="UP000002313">
    <property type="component" value="Chromosome VIII"/>
</dbReference>
<evidence type="ECO:0000313" key="13">
    <source>
        <dbReference type="Proteomes" id="UP000002313"/>
    </source>
</evidence>
<keyword evidence="7" id="KW-0238">DNA-binding</keyword>
<dbReference type="PANTHER" id="PTHR10150:SF0">
    <property type="entry name" value="DNA REPAIR ENDONUCLEASE XPF"/>
    <property type="match status" value="1"/>
</dbReference>
<dbReference type="InterPro" id="IPR047520">
    <property type="entry name" value="XPF_nuclease"/>
</dbReference>
<organism evidence="12 13">
    <name type="scientific">Encephalitozoon intestinalis (strain ATCC 50506)</name>
    <name type="common">Microsporidian parasite</name>
    <name type="synonym">Septata intestinalis</name>
    <dbReference type="NCBI Taxonomy" id="876142"/>
    <lineage>
        <taxon>Eukaryota</taxon>
        <taxon>Fungi</taxon>
        <taxon>Fungi incertae sedis</taxon>
        <taxon>Microsporidia</taxon>
        <taxon>Unikaryonidae</taxon>
        <taxon>Encephalitozoon</taxon>
    </lineage>
</organism>
<evidence type="ECO:0000256" key="3">
    <source>
        <dbReference type="ARBA" id="ARBA00022722"/>
    </source>
</evidence>
<keyword evidence="5" id="KW-0227">DNA damage</keyword>
<dbReference type="Pfam" id="PF02732">
    <property type="entry name" value="ERCC4"/>
    <property type="match status" value="1"/>
</dbReference>
<name>E0S8L1_ENCIT</name>
<evidence type="ECO:0000256" key="5">
    <source>
        <dbReference type="ARBA" id="ARBA00022763"/>
    </source>
</evidence>
<keyword evidence="4" id="KW-0255">Endonuclease</keyword>
<dbReference type="InterPro" id="IPR010994">
    <property type="entry name" value="RuvA_2-like"/>
</dbReference>
<keyword evidence="10" id="KW-0175">Coiled coil</keyword>
<keyword evidence="3" id="KW-0540">Nuclease</keyword>
<evidence type="ECO:0000259" key="11">
    <source>
        <dbReference type="SMART" id="SM00891"/>
    </source>
</evidence>
<dbReference type="GO" id="GO:0000712">
    <property type="term" value="P:resolution of meiotic recombination intermediates"/>
    <property type="evidence" value="ECO:0007669"/>
    <property type="project" value="TreeGrafter"/>
</dbReference>
<dbReference type="SUPFAM" id="SSF52980">
    <property type="entry name" value="Restriction endonuclease-like"/>
    <property type="match status" value="1"/>
</dbReference>
<dbReference type="EMBL" id="CP001949">
    <property type="protein sequence ID" value="ADM12005.2"/>
    <property type="molecule type" value="Genomic_DNA"/>
</dbReference>
<comment type="similarity">
    <text evidence="2">Belongs to the XPF family.</text>
</comment>
<evidence type="ECO:0000256" key="6">
    <source>
        <dbReference type="ARBA" id="ARBA00022801"/>
    </source>
</evidence>
<evidence type="ECO:0000313" key="12">
    <source>
        <dbReference type="EMBL" id="ADM12005.2"/>
    </source>
</evidence>
<evidence type="ECO:0000256" key="7">
    <source>
        <dbReference type="ARBA" id="ARBA00023125"/>
    </source>
</evidence>
<dbReference type="GeneID" id="9698191"/>
<dbReference type="GO" id="GO:0000014">
    <property type="term" value="F:single-stranded DNA endodeoxyribonuclease activity"/>
    <property type="evidence" value="ECO:0007669"/>
    <property type="project" value="TreeGrafter"/>
</dbReference>
<proteinExistence type="inferred from homology"/>
<dbReference type="VEuPathDB" id="MicrosporidiaDB:Eint_080710"/>
<feature type="coiled-coil region" evidence="10">
    <location>
        <begin position="305"/>
        <end position="336"/>
    </location>
</feature>
<keyword evidence="9" id="KW-0539">Nucleus</keyword>
<dbReference type="PANTHER" id="PTHR10150">
    <property type="entry name" value="DNA REPAIR ENDONUCLEASE XPF"/>
    <property type="match status" value="1"/>
</dbReference>
<comment type="subcellular location">
    <subcellularLocation>
        <location evidence="1">Nucleus</location>
    </subcellularLocation>
</comment>
<evidence type="ECO:0000256" key="4">
    <source>
        <dbReference type="ARBA" id="ARBA00022759"/>
    </source>
</evidence>
<dbReference type="HOGENOM" id="CLU_002265_2_0_1"/>
<keyword evidence="6" id="KW-0378">Hydrolase</keyword>
<dbReference type="InterPro" id="IPR011335">
    <property type="entry name" value="Restrct_endonuc-II-like"/>
</dbReference>